<organism evidence="4 5">
    <name type="scientific">Roseivirga misakiensis</name>
    <dbReference type="NCBI Taxonomy" id="1563681"/>
    <lineage>
        <taxon>Bacteria</taxon>
        <taxon>Pseudomonadati</taxon>
        <taxon>Bacteroidota</taxon>
        <taxon>Cytophagia</taxon>
        <taxon>Cytophagales</taxon>
        <taxon>Roseivirgaceae</taxon>
        <taxon>Roseivirga</taxon>
    </lineage>
</organism>
<reference evidence="4 5" key="1">
    <citation type="submission" date="2016-08" db="EMBL/GenBank/DDBJ databases">
        <title>Draft genome of Fabibacter sp. strain SK-8.</title>
        <authorList>
            <person name="Wong S.-K."/>
            <person name="Hamasaki K."/>
            <person name="Yoshizawa S."/>
        </authorList>
    </citation>
    <scope>NUCLEOTIDE SEQUENCE [LARGE SCALE GENOMIC DNA]</scope>
    <source>
        <strain evidence="4 5">SK-8</strain>
    </source>
</reference>
<dbReference type="InterPro" id="IPR005196">
    <property type="entry name" value="Glyco_hydro_65_N"/>
</dbReference>
<sequence length="670" mass="75326">MKTVVSSFLLLFTVVAFAQNYDQSPWHIPAKNIDPNNYYGITVGNGMVGIVSSPEPMRVQDVVLNGVYDNYQRGRVSNILKTFNHVNFDLDINRRRVGGKMVSNYQQVLDMKKAILTTTFDIEDKATVEHQVMSLRHLPFTAMVIMKITAKEDILITPISVMEAPDHLTDVRQFYAQIDRPHVSFPLMTSVGKSPSGSSTVAASSTFIFPEEHGHEPKVIHEDWDFNRHWAKFDKQLKAGETYEFALVASTMASEHFSDPQNEAERLTIYARLEGKERLLERHIAAWDELWESDIVIEGDLQSQKDVRSALYHLYSFARAGTAYSLSPMGLSGLGYNGHVFWDTELWMYPPLLMLQPDIAKSLLEYRFQRLGAAKQNAFAHGYKGAQFPWESADDGSEDTPVWALTGPFEHHITGCVGWAFWKYYQVTGDKEWLKERGWPILKEVATFWASRVERNGPGQYDIKNVIGANEWEENIDNNAFTNAIAKLTLGYASEAAQVLGLKADPDWAHVAENIPVLKYADGTTKENATYADVMIKQADVNLLSYPLQFYKDNSQIEKDLKFYETKMAPDGPAMGFCVLATIYARLGDSNKAFDVWTNSFRPNAVPPFGVLSETRGGTNPYFATGAGGMLQTVLGGFGGLDITNDGIVKGKQNLPKGWKSMEIKGFYRK</sequence>
<feature type="signal peptide" evidence="1">
    <location>
        <begin position="1"/>
        <end position="18"/>
    </location>
</feature>
<dbReference type="GO" id="GO:0004555">
    <property type="term" value="F:alpha,alpha-trehalase activity"/>
    <property type="evidence" value="ECO:0007669"/>
    <property type="project" value="TreeGrafter"/>
</dbReference>
<dbReference type="Pfam" id="PF03636">
    <property type="entry name" value="Glyco_hydro_65N"/>
    <property type="match status" value="1"/>
</dbReference>
<evidence type="ECO:0000313" key="4">
    <source>
        <dbReference type="EMBL" id="OEK06894.1"/>
    </source>
</evidence>
<dbReference type="GO" id="GO:0005993">
    <property type="term" value="P:trehalose catabolic process"/>
    <property type="evidence" value="ECO:0007669"/>
    <property type="project" value="TreeGrafter"/>
</dbReference>
<feature type="chain" id="PRO_5009186032" evidence="1">
    <location>
        <begin position="19"/>
        <end position="670"/>
    </location>
</feature>
<dbReference type="InterPro" id="IPR012341">
    <property type="entry name" value="6hp_glycosidase-like_sf"/>
</dbReference>
<dbReference type="InterPro" id="IPR005195">
    <property type="entry name" value="Glyco_hydro_65_M"/>
</dbReference>
<feature type="domain" description="Glycoside hydrolase family 65 central catalytic" evidence="2">
    <location>
        <begin position="309"/>
        <end position="503"/>
    </location>
</feature>
<dbReference type="PANTHER" id="PTHR11051">
    <property type="entry name" value="GLYCOSYL HYDROLASE-RELATED"/>
    <property type="match status" value="1"/>
</dbReference>
<evidence type="ECO:0000313" key="5">
    <source>
        <dbReference type="Proteomes" id="UP000095552"/>
    </source>
</evidence>
<dbReference type="Proteomes" id="UP000095552">
    <property type="component" value="Unassembled WGS sequence"/>
</dbReference>
<feature type="domain" description="Glycoside hydrolase family 65 central catalytic" evidence="2">
    <location>
        <begin position="528"/>
        <end position="601"/>
    </location>
</feature>
<keyword evidence="1" id="KW-0732">Signal</keyword>
<dbReference type="Gene3D" id="1.50.10.10">
    <property type="match status" value="1"/>
</dbReference>
<keyword evidence="4" id="KW-0378">Hydrolase</keyword>
<dbReference type="Gene3D" id="2.70.98.40">
    <property type="entry name" value="Glycoside hydrolase, family 65, N-terminal domain"/>
    <property type="match status" value="1"/>
</dbReference>
<dbReference type="GO" id="GO:0030246">
    <property type="term" value="F:carbohydrate binding"/>
    <property type="evidence" value="ECO:0007669"/>
    <property type="project" value="InterPro"/>
</dbReference>
<protein>
    <submittedName>
        <fullName evidence="4">Glycosyl hydrolase family 65</fullName>
    </submittedName>
</protein>
<dbReference type="RefSeq" id="WP_069834206.1">
    <property type="nucleotide sequence ID" value="NZ_MDGQ01000003.1"/>
</dbReference>
<dbReference type="GO" id="GO:0016757">
    <property type="term" value="F:glycosyltransferase activity"/>
    <property type="evidence" value="ECO:0007669"/>
    <property type="project" value="UniProtKB-ARBA"/>
</dbReference>
<dbReference type="InterPro" id="IPR037018">
    <property type="entry name" value="GH65_N"/>
</dbReference>
<comment type="caution">
    <text evidence="4">The sequence shown here is derived from an EMBL/GenBank/DDBJ whole genome shotgun (WGS) entry which is preliminary data.</text>
</comment>
<feature type="domain" description="Glycoside hydrolase family 65 N-terminal" evidence="3">
    <location>
        <begin position="42"/>
        <end position="252"/>
    </location>
</feature>
<dbReference type="InterPro" id="IPR008928">
    <property type="entry name" value="6-hairpin_glycosidase_sf"/>
</dbReference>
<dbReference type="PANTHER" id="PTHR11051:SF8">
    <property type="entry name" value="PROTEIN-GLUCOSYLGALACTOSYLHYDROXYLYSINE GLUCOSIDASE"/>
    <property type="match status" value="1"/>
</dbReference>
<dbReference type="Pfam" id="PF03632">
    <property type="entry name" value="Glyco_hydro_65m"/>
    <property type="match status" value="2"/>
</dbReference>
<dbReference type="OrthoDB" id="9758855at2"/>
<dbReference type="STRING" id="1563681.BFP71_04360"/>
<dbReference type="InterPro" id="IPR011013">
    <property type="entry name" value="Gal_mutarotase_sf_dom"/>
</dbReference>
<dbReference type="SUPFAM" id="SSF48208">
    <property type="entry name" value="Six-hairpin glycosidases"/>
    <property type="match status" value="1"/>
</dbReference>
<proteinExistence type="predicted"/>
<evidence type="ECO:0000256" key="1">
    <source>
        <dbReference type="SAM" id="SignalP"/>
    </source>
</evidence>
<gene>
    <name evidence="4" type="ORF">BFP71_04360</name>
</gene>
<evidence type="ECO:0000259" key="3">
    <source>
        <dbReference type="Pfam" id="PF03636"/>
    </source>
</evidence>
<name>A0A1E5T681_9BACT</name>
<keyword evidence="5" id="KW-1185">Reference proteome</keyword>
<dbReference type="AlphaFoldDB" id="A0A1E5T681"/>
<dbReference type="EMBL" id="MDGQ01000003">
    <property type="protein sequence ID" value="OEK06894.1"/>
    <property type="molecule type" value="Genomic_DNA"/>
</dbReference>
<dbReference type="SUPFAM" id="SSF74650">
    <property type="entry name" value="Galactose mutarotase-like"/>
    <property type="match status" value="1"/>
</dbReference>
<accession>A0A1E5T681</accession>
<evidence type="ECO:0000259" key="2">
    <source>
        <dbReference type="Pfam" id="PF03632"/>
    </source>
</evidence>